<evidence type="ECO:0000313" key="3">
    <source>
        <dbReference type="Proteomes" id="UP001143309"/>
    </source>
</evidence>
<evidence type="ECO:0000256" key="1">
    <source>
        <dbReference type="SAM" id="MobiDB-lite"/>
    </source>
</evidence>
<dbReference type="Proteomes" id="UP001143309">
    <property type="component" value="Unassembled WGS sequence"/>
</dbReference>
<feature type="region of interest" description="Disordered" evidence="1">
    <location>
        <begin position="1"/>
        <end position="30"/>
    </location>
</feature>
<dbReference type="AlphaFoldDB" id="A0A9W6N867"/>
<dbReference type="EMBL" id="BSFL01000003">
    <property type="protein sequence ID" value="GLK81101.1"/>
    <property type="molecule type" value="Genomic_DNA"/>
</dbReference>
<name>A0A9W6N867_9HYPH</name>
<organism evidence="2 3">
    <name type="scientific">Methylopila turkensis</name>
    <dbReference type="NCBI Taxonomy" id="1437816"/>
    <lineage>
        <taxon>Bacteria</taxon>
        <taxon>Pseudomonadati</taxon>
        <taxon>Pseudomonadota</taxon>
        <taxon>Alphaproteobacteria</taxon>
        <taxon>Hyphomicrobiales</taxon>
        <taxon>Methylopilaceae</taxon>
        <taxon>Methylopila</taxon>
    </lineage>
</organism>
<accession>A0A9W6N867</accession>
<evidence type="ECO:0000313" key="2">
    <source>
        <dbReference type="EMBL" id="GLK81101.1"/>
    </source>
</evidence>
<comment type="caution">
    <text evidence="2">The sequence shown here is derived from an EMBL/GenBank/DDBJ whole genome shotgun (WGS) entry which is preliminary data.</text>
</comment>
<protein>
    <submittedName>
        <fullName evidence="2">Uncharacterized protein</fullName>
    </submittedName>
</protein>
<gene>
    <name evidence="2" type="ORF">GCM10008174_28420</name>
</gene>
<reference evidence="2" key="2">
    <citation type="submission" date="2023-01" db="EMBL/GenBank/DDBJ databases">
        <authorList>
            <person name="Sun Q."/>
            <person name="Evtushenko L."/>
        </authorList>
    </citation>
    <scope>NUCLEOTIDE SEQUENCE</scope>
    <source>
        <strain evidence="2">VKM B-2748</strain>
    </source>
</reference>
<reference evidence="2" key="1">
    <citation type="journal article" date="2014" name="Int. J. Syst. Evol. Microbiol.">
        <title>Complete genome sequence of Corynebacterium casei LMG S-19264T (=DSM 44701T), isolated from a smear-ripened cheese.</title>
        <authorList>
            <consortium name="US DOE Joint Genome Institute (JGI-PGF)"/>
            <person name="Walter F."/>
            <person name="Albersmeier A."/>
            <person name="Kalinowski J."/>
            <person name="Ruckert C."/>
        </authorList>
    </citation>
    <scope>NUCLEOTIDE SEQUENCE</scope>
    <source>
        <strain evidence="2">VKM B-2748</strain>
    </source>
</reference>
<keyword evidence="3" id="KW-1185">Reference proteome</keyword>
<sequence length="127" mass="13647">MRPSGPPSVAGDGSGRALKARNRRSAGWDVGTSDARGRVVETVAVAVTGAPADDASRRVRRIEVRDEAYAAFGAVRILRRTSQIGLRAPWRAPGCEKIVWTPKGFRTLTVATTTKPTVPRLGRGERP</sequence>
<proteinExistence type="predicted"/>